<dbReference type="Proteomes" id="UP000294597">
    <property type="component" value="Unassembled WGS sequence"/>
</dbReference>
<name>A0A4R5D1K3_9FLAO</name>
<comment type="caution">
    <text evidence="1">The sequence shown here is derived from an EMBL/GenBank/DDBJ whole genome shotgun (WGS) entry which is preliminary data.</text>
</comment>
<reference evidence="1 2" key="1">
    <citation type="submission" date="2019-03" db="EMBL/GenBank/DDBJ databases">
        <title>Flavobacterium TSA-D2 sp. nov., isolated from arctic soil.</title>
        <authorList>
            <person name="Chaudhary D.K."/>
        </authorList>
    </citation>
    <scope>NUCLEOTIDE SEQUENCE [LARGE SCALE GENOMIC DNA]</scope>
    <source>
        <strain evidence="1 2">TSA-D2</strain>
    </source>
</reference>
<accession>A0A4R5D1K3</accession>
<keyword evidence="1" id="KW-0378">Hydrolase</keyword>
<dbReference type="SUPFAM" id="SSF48371">
    <property type="entry name" value="ARM repeat"/>
    <property type="match status" value="1"/>
</dbReference>
<dbReference type="Gene3D" id="2.40.10.10">
    <property type="entry name" value="Trypsin-like serine proteases"/>
    <property type="match status" value="1"/>
</dbReference>
<dbReference type="InterPro" id="IPR009003">
    <property type="entry name" value="Peptidase_S1_PA"/>
</dbReference>
<dbReference type="GO" id="GO:0006508">
    <property type="term" value="P:proteolysis"/>
    <property type="evidence" value="ECO:0007669"/>
    <property type="project" value="UniProtKB-KW"/>
</dbReference>
<evidence type="ECO:0000313" key="2">
    <source>
        <dbReference type="Proteomes" id="UP000294597"/>
    </source>
</evidence>
<evidence type="ECO:0000313" key="1">
    <source>
        <dbReference type="EMBL" id="TDE05331.1"/>
    </source>
</evidence>
<dbReference type="InterPro" id="IPR043504">
    <property type="entry name" value="Peptidase_S1_PA_chymotrypsin"/>
</dbReference>
<proteinExistence type="predicted"/>
<protein>
    <submittedName>
        <fullName evidence="1">Serine protease</fullName>
    </submittedName>
</protein>
<dbReference type="SUPFAM" id="SSF50494">
    <property type="entry name" value="Trypsin-like serine proteases"/>
    <property type="match status" value="1"/>
</dbReference>
<dbReference type="SUPFAM" id="SSF52540">
    <property type="entry name" value="P-loop containing nucleoside triphosphate hydrolases"/>
    <property type="match status" value="1"/>
</dbReference>
<keyword evidence="2" id="KW-1185">Reference proteome</keyword>
<dbReference type="Gene3D" id="3.40.50.300">
    <property type="entry name" value="P-loop containing nucleotide triphosphate hydrolases"/>
    <property type="match status" value="1"/>
</dbReference>
<gene>
    <name evidence="1" type="ORF">E0F98_04245</name>
</gene>
<sequence length="1930" mass="223177">MTQNILHFKEIELATVSITCGTKTGTAFFINTDSDEQYLLTADHNISESDEQEINLDIKETTIPAIVIQRITSKDVAIIKINSSLNDILGLPLIADEIAYNEEWETFGFINERITSGGKYNGKVSRVNEDTKWDIDLECEQYVNVNSFEGLSGAPLVIGSKVMGVIGYDLTGTLGATSIKSIFEVLAKNGIKAKQEIKGKIPPSIETDISDTTVNTEVFDNINKVINLQTNSNYFLISGNPGSGKTTIAAQFEFDNKENVVVNRYFVKVPKIDKIPTEIRATPDYFMNWVEEVYNRILFNQPPAKSDKSINDRLLLIHSGLVRLSEHYISTRNIGFLIIDGLDDVKQEVINNFLSVLPLNLPSNIKVIFSCTSKIVLPTNLQAIISDNDEIKVTPLTFRNTETFLEEKLNGKGLTASQISKLAYKSEGHPLYLRYLTQYIIESDDSTELDNWIDSIPSIAGQIDIYYRNVWNKFNGKSDEIWIASTLSRVRLPIEKEILYELLPKSSQSAFIEAFRKIEHLLKNEEKLSIYHTSFSDFINTETEIHNQNINDNIATYCLSKSDTYFSISERIYHLSKGNERNKRISIDECNQDWIDNCALYSVNPDIVLVDILKIIGIAAEYGIAHKVIALLLLSQRVNFRYNILFDENATYLINALLALKKPEEALRYVVRNNSLTVSDGDALYLLQMFYEYEYDNEAKGLLAAIIKTCNNILEVGYDSETFNRYVHLKFNAVTLSSNVNPKEAFLEFQHIKKIILNEIIKNGNSEEIIFQFKDEVGSNQTGYCIWRHNFPPSTKWLEENTDFKFDNRISGFIALSILKATDFQKKSPIRSKSGSIQEWILDLEYVIEKYGTHTDYNSFIIPVLIEDSKRIDLTEKLINEKFKEKIDFDLRTENGVDLNHLSIHSFTLYAESMGYCDSKNAYPAISNINYNNWESDLKKKFEYLWFLSGKANRLKAENKLDQIINLKGNLISFIKALEFPLKHRIHWERSYGLPEVTLPVIYTKLINFLVDYFPNEITAFIQPIIDKKNYQLGLYSEGYIDSLFTIARHLSKNLSQNINAYNITRVLEDYVIKTVENRWERNEYLLRLVEIYAQIDNEDKAIEVFKEMIATSMGPSWYKEDQLGIINTTVSNIIPKDGNLSYLKKFAAHLQNASGEMTFQRYVKQQQEQFIGDLAKVGLLRQSIEYFKYQLLPDYGTIIKNAESSLIDMPMLGKGYNLGARSIEEQSGVLELLSGIDCKSSIFAWALTELFIPGDERYLSKFTNIQSTIISNTENDNPDRLDAIFKRLNRFIIAEVDEEFISEYLQYLFNGLSTENFKKLNSYDESVNFKKSLPKKEIIDKTKNNSKDPLEKLISAKEEVKIKLATQNKSAARKIIVESLSNIQSENYSVWSRSYSHKINDLRDLLTDSYNTAEELIKDISPLLINEPYYQEWVIANDLIEILKNISDEEEKQKILSVVLEHIDFMVRTPKAIIEDYDWIEKFGGTINQQEDVLLEFIIWFLNHPSLIIKNRTIELLTWLATIEPNKVIPALVKELLSEGYKISKELSASIIHQIADLDAHLFWEQFKICLEEDKLEILNIKHFMIRNAIMESLETIKSKDIDDVIPWIKEFDSQFLNVKSGNSEVILEEEYLDSIEDYIFNLNELEILNKDFCVNIIKEIKSNCPLSIEDCIKANEYIERSFNNFNDIDIISDFENILRYCLNVSVTNCVSFENRKKVATILRFYQPTFPENQLKLDKIDYEKINSCIKNIFKNKSVIIDNLFRNDDEVYLHYFFKENLKNNNYEFTAYLIHLEKYNNGDHSYPWLQFPDNDYPNIEIEQDDEDIIPLIIKSSYTIVTGSDKVPSHLLESISKIFSPEAIGEIKTVYWRKGRNWEQKRNGQVLKTGNYITIPKKYLEEIKDKYKLVWYLNYGYQRVIIDVLEKRIIEL</sequence>
<keyword evidence="1" id="KW-0645">Protease</keyword>
<dbReference type="GO" id="GO:0008233">
    <property type="term" value="F:peptidase activity"/>
    <property type="evidence" value="ECO:0007669"/>
    <property type="project" value="UniProtKB-KW"/>
</dbReference>
<organism evidence="1 2">
    <name type="scientific">Flavobacterium hiemivividum</name>
    <dbReference type="NCBI Taxonomy" id="2541734"/>
    <lineage>
        <taxon>Bacteria</taxon>
        <taxon>Pseudomonadati</taxon>
        <taxon>Bacteroidota</taxon>
        <taxon>Flavobacteriia</taxon>
        <taxon>Flavobacteriales</taxon>
        <taxon>Flavobacteriaceae</taxon>
        <taxon>Flavobacterium</taxon>
    </lineage>
</organism>
<dbReference type="InterPro" id="IPR027417">
    <property type="entry name" value="P-loop_NTPase"/>
</dbReference>
<dbReference type="EMBL" id="SMFO01000002">
    <property type="protein sequence ID" value="TDE05331.1"/>
    <property type="molecule type" value="Genomic_DNA"/>
</dbReference>
<dbReference type="RefSeq" id="WP_132109374.1">
    <property type="nucleotide sequence ID" value="NZ_SMFO01000002.1"/>
</dbReference>
<dbReference type="InterPro" id="IPR016024">
    <property type="entry name" value="ARM-type_fold"/>
</dbReference>